<proteinExistence type="inferred from homology"/>
<dbReference type="EMBL" id="NBUC01000112">
    <property type="protein sequence ID" value="PLT99304.1"/>
    <property type="molecule type" value="Genomic_DNA"/>
</dbReference>
<dbReference type="PANTHER" id="PTHR46847:SF1">
    <property type="entry name" value="D-ALLOSE-BINDING PERIPLASMIC PROTEIN-RELATED"/>
    <property type="match status" value="1"/>
</dbReference>
<reference evidence="6 8" key="2">
    <citation type="journal article" date="2018" name="FEMS Microbiol. Ecol.">
        <title>Co-invading symbiotic mutualists of Medicago polymorpha retain high ancestral diversity and contain diverse accessory genomes.</title>
        <authorList>
            <person name="Porter S.S."/>
            <person name="Faber-Hammond J.J."/>
            <person name="Friesen M.L."/>
        </authorList>
    </citation>
    <scope>NUCLEOTIDE SEQUENCE [LARGE SCALE GENOMIC DNA]</scope>
    <source>
        <strain evidence="6 8">Str16</strain>
    </source>
</reference>
<reference evidence="7" key="3">
    <citation type="submission" date="2019-06" db="EMBL/GenBank/DDBJ databases">
        <authorList>
            <person name="Le Quere A."/>
            <person name="Colella S."/>
        </authorList>
    </citation>
    <scope>NUCLEOTIDE SEQUENCE</scope>
    <source>
        <strain evidence="7">EmedicaeMD41</strain>
    </source>
</reference>
<feature type="domain" description="Periplasmic binding protein" evidence="5">
    <location>
        <begin position="40"/>
        <end position="351"/>
    </location>
</feature>
<dbReference type="AlphaFoldDB" id="A0A508X0T6"/>
<evidence type="ECO:0000256" key="4">
    <source>
        <dbReference type="SAM" id="SignalP"/>
    </source>
</evidence>
<evidence type="ECO:0000313" key="7">
    <source>
        <dbReference type="EMBL" id="VTZ61573.1"/>
    </source>
</evidence>
<dbReference type="Proteomes" id="UP001190825">
    <property type="component" value="Unassembled WGS sequence"/>
</dbReference>
<feature type="signal peptide" evidence="4">
    <location>
        <begin position="1"/>
        <end position="30"/>
    </location>
</feature>
<evidence type="ECO:0000256" key="3">
    <source>
        <dbReference type="ARBA" id="ARBA00022729"/>
    </source>
</evidence>
<dbReference type="EMBL" id="CABFNB010000093">
    <property type="protein sequence ID" value="VTZ61573.1"/>
    <property type="molecule type" value="Genomic_DNA"/>
</dbReference>
<dbReference type="Pfam" id="PF13407">
    <property type="entry name" value="Peripla_BP_4"/>
    <property type="match status" value="1"/>
</dbReference>
<evidence type="ECO:0000256" key="2">
    <source>
        <dbReference type="ARBA" id="ARBA00007639"/>
    </source>
</evidence>
<dbReference type="CDD" id="cd01536">
    <property type="entry name" value="PBP1_ABC_sugar_binding-like"/>
    <property type="match status" value="1"/>
</dbReference>
<protein>
    <submittedName>
        <fullName evidence="6">ABC transporter substrate-binding protein</fullName>
    </submittedName>
    <submittedName>
        <fullName evidence="7">Putative periplasmic binding protein</fullName>
    </submittedName>
</protein>
<dbReference type="SUPFAM" id="SSF53822">
    <property type="entry name" value="Periplasmic binding protein-like I"/>
    <property type="match status" value="1"/>
</dbReference>
<name>A0A508X0T6_9HYPH</name>
<evidence type="ECO:0000313" key="6">
    <source>
        <dbReference type="EMBL" id="PLT99304.1"/>
    </source>
</evidence>
<dbReference type="PANTHER" id="PTHR46847">
    <property type="entry name" value="D-ALLOSE-BINDING PERIPLASMIC PROTEIN-RELATED"/>
    <property type="match status" value="1"/>
</dbReference>
<comment type="subcellular location">
    <subcellularLocation>
        <location evidence="1">Cell envelope</location>
    </subcellularLocation>
</comment>
<feature type="chain" id="PRO_5021356841" evidence="4">
    <location>
        <begin position="31"/>
        <end position="395"/>
    </location>
</feature>
<dbReference type="GO" id="GO:0030313">
    <property type="term" value="C:cell envelope"/>
    <property type="evidence" value="ECO:0007669"/>
    <property type="project" value="UniProtKB-SubCell"/>
</dbReference>
<dbReference type="Gene3D" id="3.40.50.2300">
    <property type="match status" value="2"/>
</dbReference>
<reference evidence="6" key="1">
    <citation type="submission" date="2017-04" db="EMBL/GenBank/DDBJ databases">
        <authorList>
            <person name="Porter S."/>
            <person name="Friesen M.L."/>
            <person name="Faber-Hammond J."/>
        </authorList>
    </citation>
    <scope>NUCLEOTIDE SEQUENCE</scope>
    <source>
        <strain evidence="6">Str16</strain>
    </source>
</reference>
<dbReference type="Proteomes" id="UP000507954">
    <property type="component" value="Unassembled WGS sequence"/>
</dbReference>
<organism evidence="7">
    <name type="scientific">Sinorhizobium medicae</name>
    <dbReference type="NCBI Taxonomy" id="110321"/>
    <lineage>
        <taxon>Bacteria</taxon>
        <taxon>Pseudomonadati</taxon>
        <taxon>Pseudomonadota</taxon>
        <taxon>Alphaproteobacteria</taxon>
        <taxon>Hyphomicrobiales</taxon>
        <taxon>Rhizobiaceae</taxon>
        <taxon>Sinorhizobium/Ensifer group</taxon>
        <taxon>Sinorhizobium</taxon>
    </lineage>
</organism>
<dbReference type="InterPro" id="IPR025997">
    <property type="entry name" value="SBP_2_dom"/>
</dbReference>
<gene>
    <name evidence="6" type="ORF">BMJ33_23830</name>
    <name evidence="7" type="ORF">EMEDMD4_280100</name>
</gene>
<keyword evidence="8" id="KW-1185">Reference proteome</keyword>
<dbReference type="OMA" id="WNREKGI"/>
<evidence type="ECO:0000313" key="8">
    <source>
        <dbReference type="Proteomes" id="UP001190825"/>
    </source>
</evidence>
<keyword evidence="3 4" id="KW-0732">Signal</keyword>
<dbReference type="InterPro" id="IPR028082">
    <property type="entry name" value="Peripla_BP_I"/>
</dbReference>
<dbReference type="GO" id="GO:0030246">
    <property type="term" value="F:carbohydrate binding"/>
    <property type="evidence" value="ECO:0007669"/>
    <property type="project" value="UniProtKB-ARBA"/>
</dbReference>
<evidence type="ECO:0000256" key="1">
    <source>
        <dbReference type="ARBA" id="ARBA00004196"/>
    </source>
</evidence>
<comment type="similarity">
    <text evidence="2">Belongs to the bacterial solute-binding protein 2 family.</text>
</comment>
<dbReference type="RefSeq" id="WP_012066667.1">
    <property type="nucleotide sequence ID" value="NZ_ATYC01000022.1"/>
</dbReference>
<accession>A0A508X0T6</accession>
<evidence type="ECO:0000259" key="5">
    <source>
        <dbReference type="Pfam" id="PF13407"/>
    </source>
</evidence>
<sequence length="395" mass="42254">MLKKLAQASLAAAVSAIALLPMLGAAPAVAQEGEDIDITIGWVPPDITGVFKTATNFFELAAQDANKNGFNVKILTKSPTSPTAFAEQVSIIEDMIQRKVDLIAVSPAEVATVKPALVRATQAGIPVVVVNLLEPIDGVDVSSYIGFDNTQGAEVSAYSVVDYFGGPGVLGTGEKVDVEPGTYLDLKFWEDLASKLSAEDKAKIKARGAIIEGVAGGFFSTARLNGFRKVLEQFPGIEIVGGTCAGDWNREKGTRCAEDILQGNQDDLDFIWAASNEMGLGAMLVAGAQNRLETTQDGAEIGNKKVAIFTNDVTPESVDRIAEGKMIAETTHGFADWGWFGTKFAVELACGLEVPKTFDIRPRSVYEANARNFYPEPKLESIDWKAIRANCKKAD</sequence>